<evidence type="ECO:0000313" key="2">
    <source>
        <dbReference type="Proteomes" id="UP000540787"/>
    </source>
</evidence>
<gene>
    <name evidence="1" type="ORF">HD842_001093</name>
</gene>
<organism evidence="1 2">
    <name type="scientific">Massilia aurea</name>
    <dbReference type="NCBI Taxonomy" id="373040"/>
    <lineage>
        <taxon>Bacteria</taxon>
        <taxon>Pseudomonadati</taxon>
        <taxon>Pseudomonadota</taxon>
        <taxon>Betaproteobacteria</taxon>
        <taxon>Burkholderiales</taxon>
        <taxon>Oxalobacteraceae</taxon>
        <taxon>Telluria group</taxon>
        <taxon>Massilia</taxon>
    </lineage>
</organism>
<comment type="caution">
    <text evidence="1">The sequence shown here is derived from an EMBL/GenBank/DDBJ whole genome shotgun (WGS) entry which is preliminary data.</text>
</comment>
<dbReference type="Proteomes" id="UP000540787">
    <property type="component" value="Unassembled WGS sequence"/>
</dbReference>
<accession>A0A7W9WY42</accession>
<keyword evidence="2" id="KW-1185">Reference proteome</keyword>
<dbReference type="RefSeq" id="WP_183551987.1">
    <property type="nucleotide sequence ID" value="NZ_JACHBX010000001.1"/>
</dbReference>
<dbReference type="EMBL" id="JACHBX010000001">
    <property type="protein sequence ID" value="MBB6132982.1"/>
    <property type="molecule type" value="Genomic_DNA"/>
</dbReference>
<evidence type="ECO:0000313" key="1">
    <source>
        <dbReference type="EMBL" id="MBB6132982.1"/>
    </source>
</evidence>
<name>A0A7W9WY42_9BURK</name>
<reference evidence="1 2" key="1">
    <citation type="submission" date="2020-08" db="EMBL/GenBank/DDBJ databases">
        <title>The Agave Microbiome: Exploring the role of microbial communities in plant adaptations to desert environments.</title>
        <authorList>
            <person name="Partida-Martinez L.P."/>
        </authorList>
    </citation>
    <scope>NUCLEOTIDE SEQUENCE [LARGE SCALE GENOMIC DNA]</scope>
    <source>
        <strain evidence="1 2">AT3.2</strain>
    </source>
</reference>
<sequence>MFDTVIAAVAESVSAPPPPQAARDVQSSVETTLTVTVRENSVIWVSSISGSIGCGIRLFALSLSDDANITLGKAIPHGKKDFYRKLLGICNRRLPVLLWALKKYYRMT</sequence>
<protein>
    <submittedName>
        <fullName evidence="1">Uncharacterized protein</fullName>
    </submittedName>
</protein>
<dbReference type="AlphaFoldDB" id="A0A7W9WY42"/>
<proteinExistence type="predicted"/>